<protein>
    <recommendedName>
        <fullName evidence="7">TonB-dependent receptor plug domain-containing protein</fullName>
    </recommendedName>
</protein>
<organism evidence="8">
    <name type="scientific">marine metagenome</name>
    <dbReference type="NCBI Taxonomy" id="408172"/>
    <lineage>
        <taxon>unclassified sequences</taxon>
        <taxon>metagenomes</taxon>
        <taxon>ecological metagenomes</taxon>
    </lineage>
</organism>
<name>A0A382CGX7_9ZZZZ</name>
<dbReference type="EMBL" id="UINC01034184">
    <property type="protein sequence ID" value="SVB24633.1"/>
    <property type="molecule type" value="Genomic_DNA"/>
</dbReference>
<dbReference type="InterPro" id="IPR036942">
    <property type="entry name" value="Beta-barrel_TonB_sf"/>
</dbReference>
<feature type="domain" description="TonB-dependent receptor plug" evidence="7">
    <location>
        <begin position="135"/>
        <end position="243"/>
    </location>
</feature>
<dbReference type="Gene3D" id="2.40.170.20">
    <property type="entry name" value="TonB-dependent receptor, beta-barrel domain"/>
    <property type="match status" value="1"/>
</dbReference>
<dbReference type="Pfam" id="PF13715">
    <property type="entry name" value="CarbopepD_reg_2"/>
    <property type="match status" value="1"/>
</dbReference>
<feature type="non-terminal residue" evidence="8">
    <location>
        <position position="455"/>
    </location>
</feature>
<dbReference type="GO" id="GO:0015344">
    <property type="term" value="F:siderophore uptake transmembrane transporter activity"/>
    <property type="evidence" value="ECO:0007669"/>
    <property type="project" value="TreeGrafter"/>
</dbReference>
<dbReference type="PANTHER" id="PTHR30069:SF29">
    <property type="entry name" value="HEMOGLOBIN AND HEMOGLOBIN-HAPTOGLOBIN-BINDING PROTEIN 1-RELATED"/>
    <property type="match status" value="1"/>
</dbReference>
<proteinExistence type="predicted"/>
<keyword evidence="3" id="KW-0812">Transmembrane</keyword>
<dbReference type="InterPro" id="IPR012910">
    <property type="entry name" value="Plug_dom"/>
</dbReference>
<evidence type="ECO:0000256" key="4">
    <source>
        <dbReference type="ARBA" id="ARBA00022729"/>
    </source>
</evidence>
<evidence type="ECO:0000256" key="6">
    <source>
        <dbReference type="ARBA" id="ARBA00023237"/>
    </source>
</evidence>
<keyword evidence="2" id="KW-0813">Transport</keyword>
<dbReference type="SUPFAM" id="SSF56935">
    <property type="entry name" value="Porins"/>
    <property type="match status" value="1"/>
</dbReference>
<dbReference type="SUPFAM" id="SSF49464">
    <property type="entry name" value="Carboxypeptidase regulatory domain-like"/>
    <property type="match status" value="1"/>
</dbReference>
<dbReference type="Gene3D" id="2.60.40.1120">
    <property type="entry name" value="Carboxypeptidase-like, regulatory domain"/>
    <property type="match status" value="1"/>
</dbReference>
<dbReference type="InterPro" id="IPR008969">
    <property type="entry name" value="CarboxyPept-like_regulatory"/>
</dbReference>
<keyword evidence="4" id="KW-0732">Signal</keyword>
<keyword evidence="6" id="KW-0998">Cell outer membrane</keyword>
<dbReference type="InterPro" id="IPR039426">
    <property type="entry name" value="TonB-dep_rcpt-like"/>
</dbReference>
<dbReference type="PANTHER" id="PTHR30069">
    <property type="entry name" value="TONB-DEPENDENT OUTER MEMBRANE RECEPTOR"/>
    <property type="match status" value="1"/>
</dbReference>
<evidence type="ECO:0000256" key="5">
    <source>
        <dbReference type="ARBA" id="ARBA00023136"/>
    </source>
</evidence>
<comment type="subcellular location">
    <subcellularLocation>
        <location evidence="1">Cell outer membrane</location>
        <topology evidence="1">Multi-pass membrane protein</topology>
    </subcellularLocation>
</comment>
<evidence type="ECO:0000256" key="3">
    <source>
        <dbReference type="ARBA" id="ARBA00022692"/>
    </source>
</evidence>
<evidence type="ECO:0000259" key="7">
    <source>
        <dbReference type="Pfam" id="PF07715"/>
    </source>
</evidence>
<gene>
    <name evidence="8" type="ORF">METZ01_LOCUS177487</name>
</gene>
<keyword evidence="5" id="KW-0472">Membrane</keyword>
<evidence type="ECO:0000313" key="8">
    <source>
        <dbReference type="EMBL" id="SVB24633.1"/>
    </source>
</evidence>
<sequence length="455" mass="48594">MKNQFFLFSLMLAIPLAIFAQDDAVVEEAAVEEAVWGEAGTVAGTVSDVSTGGVLAGANVVVEGTDLGAAADESGSFVIENVPAGSYTVTASVMGYNSSSETVTVGTGTTVLNFSLATSVLQMSGLEVLASRAGENTPVAYSNVTKADMEFRLGSQDIPLALNATPSVYATAQGGGAGDARINVRGFNQRNVAVMINGVPQNDMENGWVYWSNWDGVGDVTSSIQMQRGLSAVNLAAPSIGGTMNVITDPTSMEAGGMFKQELGAGNFLKTTANYSTGLLNDTYALSATIVRKTGDGVIDKQWTDAWAYYIGASYAVNENNRLELYAIGAPQRHGQNLWKQNAAAYSHDFAKNDLGYAQAALDKFDESGSHDLQPGAESGRFYSQNWAKVSSSYTGQQYYYMYGAKTVDRHDPNFLNERENFFHKPLVNLNHFMTINDQMRLSSVFYWSGGSGGG</sequence>
<dbReference type="GO" id="GO:0009279">
    <property type="term" value="C:cell outer membrane"/>
    <property type="evidence" value="ECO:0007669"/>
    <property type="project" value="UniProtKB-SubCell"/>
</dbReference>
<evidence type="ECO:0000256" key="1">
    <source>
        <dbReference type="ARBA" id="ARBA00004571"/>
    </source>
</evidence>
<dbReference type="AlphaFoldDB" id="A0A382CGX7"/>
<dbReference type="Pfam" id="PF07715">
    <property type="entry name" value="Plug"/>
    <property type="match status" value="1"/>
</dbReference>
<accession>A0A382CGX7</accession>
<reference evidence="8" key="1">
    <citation type="submission" date="2018-05" db="EMBL/GenBank/DDBJ databases">
        <authorList>
            <person name="Lanie J.A."/>
            <person name="Ng W.-L."/>
            <person name="Kazmierczak K.M."/>
            <person name="Andrzejewski T.M."/>
            <person name="Davidsen T.M."/>
            <person name="Wayne K.J."/>
            <person name="Tettelin H."/>
            <person name="Glass J.I."/>
            <person name="Rusch D."/>
            <person name="Podicherti R."/>
            <person name="Tsui H.-C.T."/>
            <person name="Winkler M.E."/>
        </authorList>
    </citation>
    <scope>NUCLEOTIDE SEQUENCE</scope>
</reference>
<evidence type="ECO:0000256" key="2">
    <source>
        <dbReference type="ARBA" id="ARBA00022448"/>
    </source>
</evidence>
<dbReference type="GO" id="GO:0044718">
    <property type="term" value="P:siderophore transmembrane transport"/>
    <property type="evidence" value="ECO:0007669"/>
    <property type="project" value="TreeGrafter"/>
</dbReference>